<evidence type="ECO:0000313" key="2">
    <source>
        <dbReference type="Proteomes" id="UP000237749"/>
    </source>
</evidence>
<accession>A0A2S6HXU1</accession>
<dbReference type="OrthoDB" id="1012971at2"/>
<dbReference type="RefSeq" id="WP_104433376.1">
    <property type="nucleotide sequence ID" value="NZ_PTJA01000001.1"/>
</dbReference>
<dbReference type="InterPro" id="IPR032675">
    <property type="entry name" value="LRR_dom_sf"/>
</dbReference>
<dbReference type="Proteomes" id="UP000237749">
    <property type="component" value="Unassembled WGS sequence"/>
</dbReference>
<reference evidence="1 2" key="1">
    <citation type="submission" date="2018-02" db="EMBL/GenBank/DDBJ databases">
        <title>Genomic Encyclopedia of Archaeal and Bacterial Type Strains, Phase II (KMG-II): from individual species to whole genera.</title>
        <authorList>
            <person name="Goeker M."/>
        </authorList>
    </citation>
    <scope>NUCLEOTIDE SEQUENCE [LARGE SCALE GENOMIC DNA]</scope>
    <source>
        <strain evidence="1 2">DSM 3808</strain>
    </source>
</reference>
<dbReference type="Pfam" id="PF13306">
    <property type="entry name" value="LRR_5"/>
    <property type="match status" value="1"/>
</dbReference>
<dbReference type="AlphaFoldDB" id="A0A2S6HXU1"/>
<name>A0A2S6HXU1_9FIRM</name>
<proteinExistence type="predicted"/>
<dbReference type="EMBL" id="PTJA01000001">
    <property type="protein sequence ID" value="PPK82985.1"/>
    <property type="molecule type" value="Genomic_DNA"/>
</dbReference>
<evidence type="ECO:0000313" key="1">
    <source>
        <dbReference type="EMBL" id="PPK82985.1"/>
    </source>
</evidence>
<dbReference type="InterPro" id="IPR026906">
    <property type="entry name" value="LRR_5"/>
</dbReference>
<sequence length="323" mass="37487">MFLYQTVNDHVRILTSRGYGGVVRVPEKIGNLPVTELAEYAFSNSEGRNEMLSHMGNGIQMCDEEGNPASYEEKDLPPEITGDLLEDLYLPPSIRKIGNYAFYNCFKFRHLECYSSIADLGSGLFTGCLGIRNLDLHITDGSRSCMQGIVSELRQELYVNYYTKEMTARLIFPEMYEESVEHTPARIVFREMHGCGHLYRYCFDQSEFQFHKYDALFPHVRVQEPDRLTAALALLRLYTPLNLLPRDRKTYEDYLREHLQAAAEATQKESELFLWLAAEYCKDQTDFDRMMDLASENNNTELLSSLMDLRHLRFPVKKRTFSL</sequence>
<dbReference type="Gene3D" id="3.80.10.10">
    <property type="entry name" value="Ribonuclease Inhibitor"/>
    <property type="match status" value="1"/>
</dbReference>
<organism evidence="1 2">
    <name type="scientific">Lacrimispora xylanisolvens</name>
    <dbReference type="NCBI Taxonomy" id="384636"/>
    <lineage>
        <taxon>Bacteria</taxon>
        <taxon>Bacillati</taxon>
        <taxon>Bacillota</taxon>
        <taxon>Clostridia</taxon>
        <taxon>Lachnospirales</taxon>
        <taxon>Lachnospiraceae</taxon>
        <taxon>Lacrimispora</taxon>
    </lineage>
</organism>
<comment type="caution">
    <text evidence="1">The sequence shown here is derived from an EMBL/GenBank/DDBJ whole genome shotgun (WGS) entry which is preliminary data.</text>
</comment>
<gene>
    <name evidence="1" type="ORF">BXY41_10141</name>
</gene>
<keyword evidence="2" id="KW-1185">Reference proteome</keyword>
<protein>
    <submittedName>
        <fullName evidence="1">Leucine rich repeat (LRR) protein</fullName>
    </submittedName>
</protein>